<evidence type="ECO:0000313" key="2">
    <source>
        <dbReference type="EMBL" id="BBH92183.1"/>
    </source>
</evidence>
<dbReference type="AlphaFoldDB" id="A0A455SUT3"/>
<sequence>MAQQLGGDTTHRPGMGAMTGPHQQVGLSCLNLTQAGRSRFPGPGPCLHRQVCKGRGVGLLLKVRLRLRDGGKRGSLQHLVTAEKHRPALGLQIDGLEQQNASAGRRSQVRCDVDGLLNAPRAIERNENTLKHDLFLPILAVIFPRSGGSRRSFDLSSLSFIA</sequence>
<feature type="region of interest" description="Disordered" evidence="1">
    <location>
        <begin position="1"/>
        <end position="22"/>
    </location>
</feature>
<name>A0A455SUT3_9CHLR</name>
<protein>
    <submittedName>
        <fullName evidence="2">Uncharacterized protein</fullName>
    </submittedName>
</protein>
<proteinExistence type="predicted"/>
<reference evidence="2" key="1">
    <citation type="submission" date="2018-12" db="EMBL/GenBank/DDBJ databases">
        <title>Novel natural products biosynthetic potential of the class Ktedonobacteria.</title>
        <authorList>
            <person name="Zheng Y."/>
            <person name="Saitou A."/>
            <person name="Wang C.M."/>
            <person name="Toyoda A."/>
            <person name="Minakuchi Y."/>
            <person name="Sekiguchi Y."/>
            <person name="Ueda K."/>
            <person name="Takano H."/>
            <person name="Sakai Y."/>
            <person name="Yokota A."/>
            <person name="Yabe S."/>
        </authorList>
    </citation>
    <scope>NUCLEOTIDE SEQUENCE</scope>
    <source>
        <strain evidence="2">A3-2</strain>
    </source>
</reference>
<gene>
    <name evidence="2" type="ORF">KTA_03820</name>
</gene>
<accession>A0A455SUT3</accession>
<evidence type="ECO:0000256" key="1">
    <source>
        <dbReference type="SAM" id="MobiDB-lite"/>
    </source>
</evidence>
<organism evidence="2">
    <name type="scientific">Thermogemmatispora argillosa</name>
    <dbReference type="NCBI Taxonomy" id="2045280"/>
    <lineage>
        <taxon>Bacteria</taxon>
        <taxon>Bacillati</taxon>
        <taxon>Chloroflexota</taxon>
        <taxon>Ktedonobacteria</taxon>
        <taxon>Thermogemmatisporales</taxon>
        <taxon>Thermogemmatisporaceae</taxon>
        <taxon>Thermogemmatispora</taxon>
    </lineage>
</organism>
<dbReference type="EMBL" id="AP019377">
    <property type="protein sequence ID" value="BBH92183.1"/>
    <property type="molecule type" value="Genomic_DNA"/>
</dbReference>